<comment type="caution">
    <text evidence="10">The sequence shown here is derived from an EMBL/GenBank/DDBJ whole genome shotgun (WGS) entry which is preliminary data.</text>
</comment>
<dbReference type="PANTHER" id="PTHR42844">
    <property type="entry name" value="DIHYDRONEOPTERIN ALDOLASE 1-RELATED"/>
    <property type="match status" value="1"/>
</dbReference>
<sequence length="342" mass="37526">MAAFPPPPTPTPEQQPYHHPEPGFVDSMARLTTTTDDPTTRDLISIQNLQLPHGILAPDVWGNSKEQPCLLTLNLLFQKTFACHEDRLDDSTIHYGALAKEIRKRSTQGQTAEGVSQHVERAIRLLGAKEGRGFVVARSTVEVKLPKASMFSERGVSLLSTTGYDLEGKVVEFSRVFRVEGIKIMTLIGVNGYERSQKQPLVVSVALNLRGDAEETGQTAALFNFEALVVQVIQETSFETLEMLADFTISQLRKKMLDAVLPGARVQLRIEKPRAIAFADAPAVEIIRDVPSSEDQAKRATRVDSSAPGKARARPPSGERSTTPAVDSRASSRLSVIKPYNV</sequence>
<dbReference type="SMART" id="SM00905">
    <property type="entry name" value="FolB"/>
    <property type="match status" value="1"/>
</dbReference>
<comment type="similarity">
    <text evidence="3">Belongs to the DHNA family.</text>
</comment>
<feature type="domain" description="Dihydroneopterin aldolase/epimerase" evidence="9">
    <location>
        <begin position="177"/>
        <end position="288"/>
    </location>
</feature>
<comment type="catalytic activity">
    <reaction evidence="1">
        <text>7,8-dihydroneopterin = 6-hydroxymethyl-7,8-dihydropterin + glycolaldehyde</text>
        <dbReference type="Rhea" id="RHEA:10540"/>
        <dbReference type="ChEBI" id="CHEBI:17001"/>
        <dbReference type="ChEBI" id="CHEBI:17071"/>
        <dbReference type="ChEBI" id="CHEBI:44841"/>
        <dbReference type="EC" id="4.1.2.25"/>
    </reaction>
</comment>
<evidence type="ECO:0000256" key="4">
    <source>
        <dbReference type="ARBA" id="ARBA00013043"/>
    </source>
</evidence>
<gene>
    <name evidence="10" type="ORF">LECACI_7A006964</name>
</gene>
<accession>A0AAI9EBD3</accession>
<dbReference type="InterPro" id="IPR006157">
    <property type="entry name" value="FolB_dom"/>
</dbReference>
<dbReference type="Pfam" id="PF02152">
    <property type="entry name" value="FolB"/>
    <property type="match status" value="1"/>
</dbReference>
<evidence type="ECO:0000256" key="5">
    <source>
        <dbReference type="ARBA" id="ARBA00022909"/>
    </source>
</evidence>
<evidence type="ECO:0000259" key="9">
    <source>
        <dbReference type="SMART" id="SM00905"/>
    </source>
</evidence>
<reference evidence="10" key="1">
    <citation type="submission" date="2023-11" db="EMBL/GenBank/DDBJ databases">
        <authorList>
            <person name="Alioto T."/>
            <person name="Alioto T."/>
            <person name="Gomez Garrido J."/>
        </authorList>
    </citation>
    <scope>NUCLEOTIDE SEQUENCE</scope>
</reference>
<dbReference type="InterPro" id="IPR006156">
    <property type="entry name" value="Dihydroneopterin_aldolase"/>
</dbReference>
<dbReference type="Proteomes" id="UP001296104">
    <property type="component" value="Unassembled WGS sequence"/>
</dbReference>
<dbReference type="AlphaFoldDB" id="A0AAI9EBD3"/>
<name>A0AAI9EBD3_9PEZI</name>
<dbReference type="GO" id="GO:0004150">
    <property type="term" value="F:dihydroneopterin aldolase activity"/>
    <property type="evidence" value="ECO:0007669"/>
    <property type="project" value="UniProtKB-EC"/>
</dbReference>
<dbReference type="EMBL" id="CAVMBE010000053">
    <property type="protein sequence ID" value="CAK4031806.1"/>
    <property type="molecule type" value="Genomic_DNA"/>
</dbReference>
<feature type="compositionally biased region" description="Pro residues" evidence="8">
    <location>
        <begin position="1"/>
        <end position="13"/>
    </location>
</feature>
<dbReference type="PANTHER" id="PTHR42844:SF1">
    <property type="entry name" value="DIHYDRONEOPTERIN ALDOLASE 1-RELATED"/>
    <property type="match status" value="1"/>
</dbReference>
<evidence type="ECO:0000313" key="10">
    <source>
        <dbReference type="EMBL" id="CAK4031806.1"/>
    </source>
</evidence>
<keyword evidence="6" id="KW-0456">Lyase</keyword>
<evidence type="ECO:0000313" key="11">
    <source>
        <dbReference type="Proteomes" id="UP001296104"/>
    </source>
</evidence>
<evidence type="ECO:0000256" key="6">
    <source>
        <dbReference type="ARBA" id="ARBA00023239"/>
    </source>
</evidence>
<organism evidence="10 11">
    <name type="scientific">Lecanosticta acicola</name>
    <dbReference type="NCBI Taxonomy" id="111012"/>
    <lineage>
        <taxon>Eukaryota</taxon>
        <taxon>Fungi</taxon>
        <taxon>Dikarya</taxon>
        <taxon>Ascomycota</taxon>
        <taxon>Pezizomycotina</taxon>
        <taxon>Dothideomycetes</taxon>
        <taxon>Dothideomycetidae</taxon>
        <taxon>Mycosphaerellales</taxon>
        <taxon>Mycosphaerellaceae</taxon>
        <taxon>Lecanosticta</taxon>
    </lineage>
</organism>
<evidence type="ECO:0000256" key="2">
    <source>
        <dbReference type="ARBA" id="ARBA00005013"/>
    </source>
</evidence>
<dbReference type="Gene3D" id="3.30.1130.10">
    <property type="match status" value="2"/>
</dbReference>
<keyword evidence="11" id="KW-1185">Reference proteome</keyword>
<feature type="region of interest" description="Disordered" evidence="8">
    <location>
        <begin position="1"/>
        <end position="23"/>
    </location>
</feature>
<evidence type="ECO:0000256" key="1">
    <source>
        <dbReference type="ARBA" id="ARBA00001353"/>
    </source>
</evidence>
<dbReference type="GO" id="GO:0005737">
    <property type="term" value="C:cytoplasm"/>
    <property type="evidence" value="ECO:0007669"/>
    <property type="project" value="TreeGrafter"/>
</dbReference>
<dbReference type="EC" id="4.1.2.25" evidence="4"/>
<evidence type="ECO:0000256" key="8">
    <source>
        <dbReference type="SAM" id="MobiDB-lite"/>
    </source>
</evidence>
<dbReference type="SUPFAM" id="SSF55620">
    <property type="entry name" value="Tetrahydrobiopterin biosynthesis enzymes-like"/>
    <property type="match status" value="1"/>
</dbReference>
<evidence type="ECO:0000256" key="3">
    <source>
        <dbReference type="ARBA" id="ARBA00005708"/>
    </source>
</evidence>
<keyword evidence="5" id="KW-0289">Folate biosynthesis</keyword>
<dbReference type="InterPro" id="IPR043133">
    <property type="entry name" value="GTP-CH-I_C/QueF"/>
</dbReference>
<feature type="compositionally biased region" description="Polar residues" evidence="8">
    <location>
        <begin position="319"/>
        <end position="334"/>
    </location>
</feature>
<proteinExistence type="inferred from homology"/>
<protein>
    <recommendedName>
        <fullName evidence="4">dihydroneopterin aldolase</fullName>
        <ecNumber evidence="4">4.1.2.25</ecNumber>
    </recommendedName>
    <alternativeName>
        <fullName evidence="7">7,8-dihydroneopterin aldolase</fullName>
    </alternativeName>
</protein>
<dbReference type="GO" id="GO:0046656">
    <property type="term" value="P:folic acid biosynthetic process"/>
    <property type="evidence" value="ECO:0007669"/>
    <property type="project" value="UniProtKB-KW"/>
</dbReference>
<comment type="pathway">
    <text evidence="2">Cofactor biosynthesis; tetrahydrofolate biosynthesis; 2-amino-4-hydroxy-6-hydroxymethyl-7,8-dihydropteridine diphosphate from 7,8-dihydroneopterin triphosphate: step 3/4.</text>
</comment>
<evidence type="ECO:0000256" key="7">
    <source>
        <dbReference type="ARBA" id="ARBA00032903"/>
    </source>
</evidence>
<feature type="region of interest" description="Disordered" evidence="8">
    <location>
        <begin position="291"/>
        <end position="335"/>
    </location>
</feature>